<proteinExistence type="predicted"/>
<evidence type="ECO:0000313" key="1">
    <source>
        <dbReference type="EMBL" id="KAK6501430.1"/>
    </source>
</evidence>
<keyword evidence="2" id="KW-1185">Reference proteome</keyword>
<name>A0AAV9W588_9PEZI</name>
<protein>
    <submittedName>
        <fullName evidence="1">Uncharacterized protein</fullName>
    </submittedName>
</protein>
<dbReference type="AlphaFoldDB" id="A0AAV9W588"/>
<evidence type="ECO:0000313" key="2">
    <source>
        <dbReference type="Proteomes" id="UP001370758"/>
    </source>
</evidence>
<organism evidence="1 2">
    <name type="scientific">Arthrobotrys musiformis</name>
    <dbReference type="NCBI Taxonomy" id="47236"/>
    <lineage>
        <taxon>Eukaryota</taxon>
        <taxon>Fungi</taxon>
        <taxon>Dikarya</taxon>
        <taxon>Ascomycota</taxon>
        <taxon>Pezizomycotina</taxon>
        <taxon>Orbiliomycetes</taxon>
        <taxon>Orbiliales</taxon>
        <taxon>Orbiliaceae</taxon>
        <taxon>Arthrobotrys</taxon>
    </lineage>
</organism>
<comment type="caution">
    <text evidence="1">The sequence shown here is derived from an EMBL/GenBank/DDBJ whole genome shotgun (WGS) entry which is preliminary data.</text>
</comment>
<gene>
    <name evidence="1" type="ORF">TWF481_009268</name>
</gene>
<dbReference type="EMBL" id="JAVHJL010000006">
    <property type="protein sequence ID" value="KAK6501430.1"/>
    <property type="molecule type" value="Genomic_DNA"/>
</dbReference>
<reference evidence="1 2" key="1">
    <citation type="submission" date="2023-08" db="EMBL/GenBank/DDBJ databases">
        <authorList>
            <person name="Palmer J.M."/>
        </authorList>
    </citation>
    <scope>NUCLEOTIDE SEQUENCE [LARGE SCALE GENOMIC DNA]</scope>
    <source>
        <strain evidence="1 2">TWF481</strain>
    </source>
</reference>
<accession>A0AAV9W588</accession>
<dbReference type="Proteomes" id="UP001370758">
    <property type="component" value="Unassembled WGS sequence"/>
</dbReference>
<sequence length="182" mass="20225">MALQKATAICQVDIPRSVEGAHGLLDVLGKIIPLIYNHISDRGDTAIFGLRKGYVYTGPIQYERPLVAYTYAPGEIRRYSRYHEGQQQDLDEEKDCESSAAASGSVICDIVRDGFRLLLAAYSAKNLSMFQSSAILMKLLYTLPEFSCDLILFVREGRGLNVNEDGLLTMSFEMAELSTSLE</sequence>